<proteinExistence type="predicted"/>
<dbReference type="EMBL" id="JAVRRD010000022">
    <property type="protein sequence ID" value="KAK5048362.1"/>
    <property type="molecule type" value="Genomic_DNA"/>
</dbReference>
<evidence type="ECO:0008006" key="3">
    <source>
        <dbReference type="Google" id="ProtNLM"/>
    </source>
</evidence>
<comment type="caution">
    <text evidence="1">The sequence shown here is derived from an EMBL/GenBank/DDBJ whole genome shotgun (WGS) entry which is preliminary data.</text>
</comment>
<accession>A0AAV9N2M6</accession>
<evidence type="ECO:0000313" key="1">
    <source>
        <dbReference type="EMBL" id="KAK5048362.1"/>
    </source>
</evidence>
<evidence type="ECO:0000313" key="2">
    <source>
        <dbReference type="Proteomes" id="UP001358417"/>
    </source>
</evidence>
<sequence>MGSPSPRVWLPRRHYFEVADQPWFPQFLREKVQDYLTLGWINKFPIIQPTCPAALVARILSTILGPRVSEYVYVDFASGAGGPTPYIEGFLNAELREQGEKDVQFVLTDISPHVSAWTAITKKSENISYVSQSVDATNAPSTETLLKGIPGTKNKKVMRLFSLAFHHFDDDLAAKVLENTTETSDGFW</sequence>
<organism evidence="1 2">
    <name type="scientific">Exophiala bonariae</name>
    <dbReference type="NCBI Taxonomy" id="1690606"/>
    <lineage>
        <taxon>Eukaryota</taxon>
        <taxon>Fungi</taxon>
        <taxon>Dikarya</taxon>
        <taxon>Ascomycota</taxon>
        <taxon>Pezizomycotina</taxon>
        <taxon>Eurotiomycetes</taxon>
        <taxon>Chaetothyriomycetidae</taxon>
        <taxon>Chaetothyriales</taxon>
        <taxon>Herpotrichiellaceae</taxon>
        <taxon>Exophiala</taxon>
    </lineage>
</organism>
<gene>
    <name evidence="1" type="ORF">LTR84_006032</name>
</gene>
<dbReference type="AlphaFoldDB" id="A0AAV9N2M6"/>
<keyword evidence="2" id="KW-1185">Reference proteome</keyword>
<protein>
    <recommendedName>
        <fullName evidence="3">Methyltransferase domain-containing protein</fullName>
    </recommendedName>
</protein>
<dbReference type="Proteomes" id="UP001358417">
    <property type="component" value="Unassembled WGS sequence"/>
</dbReference>
<reference evidence="1 2" key="1">
    <citation type="submission" date="2023-08" db="EMBL/GenBank/DDBJ databases">
        <title>Black Yeasts Isolated from many extreme environments.</title>
        <authorList>
            <person name="Coleine C."/>
            <person name="Stajich J.E."/>
            <person name="Selbmann L."/>
        </authorList>
    </citation>
    <scope>NUCLEOTIDE SEQUENCE [LARGE SCALE GENOMIC DNA]</scope>
    <source>
        <strain evidence="1 2">CCFEE 5792</strain>
    </source>
</reference>
<dbReference type="GeneID" id="89974206"/>
<name>A0AAV9N2M6_9EURO</name>
<dbReference type="RefSeq" id="XP_064703820.1">
    <property type="nucleotide sequence ID" value="XM_064849596.1"/>
</dbReference>